<dbReference type="InterPro" id="IPR000086">
    <property type="entry name" value="NUDIX_hydrolase_dom"/>
</dbReference>
<dbReference type="GO" id="GO:0016787">
    <property type="term" value="F:hydrolase activity"/>
    <property type="evidence" value="ECO:0007669"/>
    <property type="project" value="UniProtKB-KW"/>
</dbReference>
<dbReference type="AlphaFoldDB" id="A0A2G3DUJ7"/>
<dbReference type="Proteomes" id="UP000225889">
    <property type="component" value="Unassembled WGS sequence"/>
</dbReference>
<proteinExistence type="inferred from homology"/>
<comment type="cofactor">
    <cofactor evidence="1">
        <name>Mg(2+)</name>
        <dbReference type="ChEBI" id="CHEBI:18420"/>
    </cofactor>
</comment>
<evidence type="ECO:0000256" key="1">
    <source>
        <dbReference type="ARBA" id="ARBA00001946"/>
    </source>
</evidence>
<evidence type="ECO:0000313" key="6">
    <source>
        <dbReference type="Proteomes" id="UP000225889"/>
    </source>
</evidence>
<evidence type="ECO:0000259" key="4">
    <source>
        <dbReference type="PROSITE" id="PS51462"/>
    </source>
</evidence>
<dbReference type="PROSITE" id="PS00893">
    <property type="entry name" value="NUDIX_BOX"/>
    <property type="match status" value="1"/>
</dbReference>
<dbReference type="PROSITE" id="PS51462">
    <property type="entry name" value="NUDIX"/>
    <property type="match status" value="1"/>
</dbReference>
<dbReference type="InterPro" id="IPR020084">
    <property type="entry name" value="NUDIX_hydrolase_CS"/>
</dbReference>
<dbReference type="PANTHER" id="PTHR43046:SF2">
    <property type="entry name" value="8-OXO-DGTP DIPHOSPHATASE-RELATED"/>
    <property type="match status" value="1"/>
</dbReference>
<name>A0A2G3DUJ7_9FIRM</name>
<dbReference type="EMBL" id="PDYF01000017">
    <property type="protein sequence ID" value="PHU34573.1"/>
    <property type="molecule type" value="Genomic_DNA"/>
</dbReference>
<sequence>MDYIKDLRKVIGHDLIVGVGCGLLLENEKGELLLQKRSDNGQWCMPGGALEPHETYIEAVKREIREEVGINVLNPELFGLYSGEDRVIHYPNDDVVYSLAVIFRATEYEGVISDEDSEVLEHRFFARNEIPDELFYPDARPIRDWAAGGNDCIVK</sequence>
<keyword evidence="2 3" id="KW-0378">Hydrolase</keyword>
<dbReference type="Pfam" id="PF00293">
    <property type="entry name" value="NUDIX"/>
    <property type="match status" value="1"/>
</dbReference>
<dbReference type="CDD" id="cd04677">
    <property type="entry name" value="NUDIX_Hydrolase"/>
    <property type="match status" value="1"/>
</dbReference>
<dbReference type="InterPro" id="IPR020476">
    <property type="entry name" value="Nudix_hydrolase"/>
</dbReference>
<comment type="similarity">
    <text evidence="3">Belongs to the Nudix hydrolase family.</text>
</comment>
<dbReference type="InterPro" id="IPR015797">
    <property type="entry name" value="NUDIX_hydrolase-like_dom_sf"/>
</dbReference>
<evidence type="ECO:0000256" key="2">
    <source>
        <dbReference type="ARBA" id="ARBA00022801"/>
    </source>
</evidence>
<accession>A0A2G3DUJ7</accession>
<dbReference type="SUPFAM" id="SSF55811">
    <property type="entry name" value="Nudix"/>
    <property type="match status" value="1"/>
</dbReference>
<feature type="domain" description="Nudix hydrolase" evidence="4">
    <location>
        <begin position="14"/>
        <end position="147"/>
    </location>
</feature>
<organism evidence="5 6">
    <name type="scientific">Pseudobutyrivibrio ruminis</name>
    <dbReference type="NCBI Taxonomy" id="46206"/>
    <lineage>
        <taxon>Bacteria</taxon>
        <taxon>Bacillati</taxon>
        <taxon>Bacillota</taxon>
        <taxon>Clostridia</taxon>
        <taxon>Lachnospirales</taxon>
        <taxon>Lachnospiraceae</taxon>
        <taxon>Pseudobutyrivibrio</taxon>
    </lineage>
</organism>
<gene>
    <name evidence="5" type="ORF">CSX01_09145</name>
</gene>
<dbReference type="Gene3D" id="3.90.79.10">
    <property type="entry name" value="Nucleoside Triphosphate Pyrophosphohydrolase"/>
    <property type="match status" value="1"/>
</dbReference>
<evidence type="ECO:0000313" key="5">
    <source>
        <dbReference type="EMBL" id="PHU34573.1"/>
    </source>
</evidence>
<evidence type="ECO:0000256" key="3">
    <source>
        <dbReference type="RuleBase" id="RU003476"/>
    </source>
</evidence>
<reference evidence="5 6" key="1">
    <citation type="submission" date="2017-10" db="EMBL/GenBank/DDBJ databases">
        <title>Resolving the taxonomy of Roseburia spp., Eubacterium rectale and Agathobacter spp. through phylogenomic analysis.</title>
        <authorList>
            <person name="Sheridan P.O."/>
            <person name="Walker A.W."/>
            <person name="Duncan S.H."/>
            <person name="Scott K.P."/>
            <person name="Toole P.W.O."/>
            <person name="Luis P."/>
            <person name="Flint H.J."/>
        </authorList>
    </citation>
    <scope>NUCLEOTIDE SEQUENCE [LARGE SCALE GENOMIC DNA]</scope>
    <source>
        <strain evidence="5 6">JK626</strain>
    </source>
</reference>
<dbReference type="PANTHER" id="PTHR43046">
    <property type="entry name" value="GDP-MANNOSE MANNOSYL HYDROLASE"/>
    <property type="match status" value="1"/>
</dbReference>
<reference evidence="5 6" key="2">
    <citation type="submission" date="2017-10" db="EMBL/GenBank/DDBJ databases">
        <authorList>
            <person name="Banno H."/>
            <person name="Chua N.-H."/>
        </authorList>
    </citation>
    <scope>NUCLEOTIDE SEQUENCE [LARGE SCALE GENOMIC DNA]</scope>
    <source>
        <strain evidence="5 6">JK626</strain>
    </source>
</reference>
<comment type="caution">
    <text evidence="5">The sequence shown here is derived from an EMBL/GenBank/DDBJ whole genome shotgun (WGS) entry which is preliminary data.</text>
</comment>
<dbReference type="PRINTS" id="PR00502">
    <property type="entry name" value="NUDIXFAMILY"/>
</dbReference>
<protein>
    <submittedName>
        <fullName evidence="5">NUDIX hydrolase</fullName>
    </submittedName>
</protein>
<dbReference type="RefSeq" id="WP_099392162.1">
    <property type="nucleotide sequence ID" value="NZ_PDYF01000017.1"/>
</dbReference>